<dbReference type="Proteomes" id="UP001597100">
    <property type="component" value="Unassembled WGS sequence"/>
</dbReference>
<keyword evidence="2" id="KW-1185">Reference proteome</keyword>
<name>A0ABW3II98_9FLAO</name>
<evidence type="ECO:0000313" key="1">
    <source>
        <dbReference type="EMBL" id="MFD0977842.1"/>
    </source>
</evidence>
<keyword evidence="1" id="KW-0378">Hydrolase</keyword>
<keyword evidence="1" id="KW-0255">Endonuclease</keyword>
<sequence>MAKKLLSKQIPEVGRRLTKFTGKEMIDRVGREVINGVVASILSGGNVRTLTEGLTQRRIVLSNASFFLTYLKGLETFEDFEENIDNIVTNELLENKLKAEEKIFLQWFLGLTGKSIQNVLRSNPEEVENHLKEFSNRITSASKELTEEFGELNTAVSISENNYLLKWPSILRLFYGIGTQTLALRGSEKSMYGKLFEKLILGAVLTLLGFEQIDPEKSSKTNKVFWLSQRKNKRESDATILSKPGVGARFDIGFIGPGNTEISLDKVSRFEREMDHGRQLHYMSTIILVDRIGEGSRITDMASEIDGHIVQMSMTYWVKEVAEILQEKVGHKHPILKMSGEETLDYIEKEMENIDLKNFM</sequence>
<dbReference type="EMBL" id="JBHTJP010000035">
    <property type="protein sequence ID" value="MFD0977842.1"/>
    <property type="molecule type" value="Genomic_DNA"/>
</dbReference>
<proteinExistence type="predicted"/>
<dbReference type="EC" id="3.1.21.-" evidence="1"/>
<evidence type="ECO:0000313" key="2">
    <source>
        <dbReference type="Proteomes" id="UP001597100"/>
    </source>
</evidence>
<accession>A0ABW3II98</accession>
<dbReference type="InterPro" id="IPR019042">
    <property type="entry name" value="Restrct_endonuc_II_CfrBI"/>
</dbReference>
<reference evidence="2" key="1">
    <citation type="journal article" date="2019" name="Int. J. Syst. Evol. Microbiol.">
        <title>The Global Catalogue of Microorganisms (GCM) 10K type strain sequencing project: providing services to taxonomists for standard genome sequencing and annotation.</title>
        <authorList>
            <consortium name="The Broad Institute Genomics Platform"/>
            <consortium name="The Broad Institute Genome Sequencing Center for Infectious Disease"/>
            <person name="Wu L."/>
            <person name="Ma J."/>
        </authorList>
    </citation>
    <scope>NUCLEOTIDE SEQUENCE [LARGE SCALE GENOMIC DNA]</scope>
    <source>
        <strain evidence="2">CCUG 60898</strain>
    </source>
</reference>
<dbReference type="GO" id="GO:0016787">
    <property type="term" value="F:hydrolase activity"/>
    <property type="evidence" value="ECO:0007669"/>
    <property type="project" value="UniProtKB-KW"/>
</dbReference>
<comment type="caution">
    <text evidence="1">The sequence shown here is derived from an EMBL/GenBank/DDBJ whole genome shotgun (WGS) entry which is preliminary data.</text>
</comment>
<protein>
    <submittedName>
        <fullName evidence="1">CfrBI family restriction endonuclease</fullName>
        <ecNumber evidence="1">3.1.21.-</ecNumber>
    </submittedName>
</protein>
<gene>
    <name evidence="1" type="ORF">ACFQ1G_13675</name>
</gene>
<organism evidence="1 2">
    <name type="scientific">Salinimicrobium gaetbulicola</name>
    <dbReference type="NCBI Taxonomy" id="999702"/>
    <lineage>
        <taxon>Bacteria</taxon>
        <taxon>Pseudomonadati</taxon>
        <taxon>Bacteroidota</taxon>
        <taxon>Flavobacteriia</taxon>
        <taxon>Flavobacteriales</taxon>
        <taxon>Flavobacteriaceae</taxon>
        <taxon>Salinimicrobium</taxon>
    </lineage>
</organism>
<dbReference type="GO" id="GO:0004519">
    <property type="term" value="F:endonuclease activity"/>
    <property type="evidence" value="ECO:0007669"/>
    <property type="project" value="UniProtKB-KW"/>
</dbReference>
<dbReference type="RefSeq" id="WP_380740450.1">
    <property type="nucleotide sequence ID" value="NZ_JBHTJP010000035.1"/>
</dbReference>
<dbReference type="Pfam" id="PF09516">
    <property type="entry name" value="RE_CfrBI"/>
    <property type="match status" value="1"/>
</dbReference>
<keyword evidence="1" id="KW-0540">Nuclease</keyword>